<evidence type="ECO:0000313" key="2">
    <source>
        <dbReference type="EMBL" id="CAF3900675.1"/>
    </source>
</evidence>
<keyword evidence="3" id="KW-1185">Reference proteome</keyword>
<dbReference type="Proteomes" id="UP000663829">
    <property type="component" value="Unassembled WGS sequence"/>
</dbReference>
<gene>
    <name evidence="1" type="ORF">GPM918_LOCUS20488</name>
    <name evidence="2" type="ORF">SRO942_LOCUS20485</name>
</gene>
<dbReference type="EMBL" id="CAJOBC010006487">
    <property type="protein sequence ID" value="CAF3900675.1"/>
    <property type="molecule type" value="Genomic_DNA"/>
</dbReference>
<organism evidence="1 3">
    <name type="scientific">Didymodactylos carnosus</name>
    <dbReference type="NCBI Taxonomy" id="1234261"/>
    <lineage>
        <taxon>Eukaryota</taxon>
        <taxon>Metazoa</taxon>
        <taxon>Spiralia</taxon>
        <taxon>Gnathifera</taxon>
        <taxon>Rotifera</taxon>
        <taxon>Eurotatoria</taxon>
        <taxon>Bdelloidea</taxon>
        <taxon>Philodinida</taxon>
        <taxon>Philodinidae</taxon>
        <taxon>Didymodactylos</taxon>
    </lineage>
</organism>
<dbReference type="Proteomes" id="UP000681722">
    <property type="component" value="Unassembled WGS sequence"/>
</dbReference>
<dbReference type="EMBL" id="CAJNOQ010006487">
    <property type="protein sequence ID" value="CAF1136968.1"/>
    <property type="molecule type" value="Genomic_DNA"/>
</dbReference>
<evidence type="ECO:0000313" key="3">
    <source>
        <dbReference type="Proteomes" id="UP000663829"/>
    </source>
</evidence>
<reference evidence="1" key="1">
    <citation type="submission" date="2021-02" db="EMBL/GenBank/DDBJ databases">
        <authorList>
            <person name="Nowell W R."/>
        </authorList>
    </citation>
    <scope>NUCLEOTIDE SEQUENCE</scope>
</reference>
<sequence>MTIDTQQNLIVTDYVNNIPLRKFLPNGTAVIYPPIQYANVFDVTVDWYDNIYFSSDSLCIVQKLAMPNGSLLTTVAANGTRGKGLNELDSPSVNGIGAVYIIDWGVERIQKWLPNAMAGTTVAGGNGYVLHLNQLGGPSAILVHTENSEK</sequence>
<dbReference type="Gene3D" id="2.120.10.30">
    <property type="entry name" value="TolB, C-terminal domain"/>
    <property type="match status" value="1"/>
</dbReference>
<name>A0A814RT43_9BILA</name>
<dbReference type="SUPFAM" id="SSF101898">
    <property type="entry name" value="NHL repeat"/>
    <property type="match status" value="1"/>
</dbReference>
<evidence type="ECO:0000313" key="1">
    <source>
        <dbReference type="EMBL" id="CAF1136968.1"/>
    </source>
</evidence>
<dbReference type="InterPro" id="IPR011042">
    <property type="entry name" value="6-blade_b-propeller_TolB-like"/>
</dbReference>
<dbReference type="AlphaFoldDB" id="A0A814RT43"/>
<comment type="caution">
    <text evidence="1">The sequence shown here is derived from an EMBL/GenBank/DDBJ whole genome shotgun (WGS) entry which is preliminary data.</text>
</comment>
<accession>A0A814RT43</accession>
<protein>
    <submittedName>
        <fullName evidence="1">Uncharacterized protein</fullName>
    </submittedName>
</protein>
<proteinExistence type="predicted"/>